<proteinExistence type="predicted"/>
<sequence length="261" mass="28718">MEITVAGKLVVVAEISRGIVVVKVSPETTIALPEDDSTKRDLLLQIKSSVVIALGNENDPSKLVQITLPFAAFDLEASYPIYSQATPYFSIRRAANDTQYTLGRAFLQVAYVIADYERSNFSVYQTFFGSQSQQIVAIHPPNSTLIDTSPSLNKTLGAGAIAGIVIGALAAVASLGGLVWFFCRRWKRSKSEPKPGPVVDNAEMEKQPVEYYQANVKQKPLYEMEHKGKHDPVKVEEPHAELDSIGVHLMSDDVRQYEMSG</sequence>
<protein>
    <submittedName>
        <fullName evidence="2">Uncharacterized protein</fullName>
    </submittedName>
</protein>
<evidence type="ECO:0000256" key="1">
    <source>
        <dbReference type="SAM" id="Phobius"/>
    </source>
</evidence>
<dbReference type="EMBL" id="JAKIXB020000002">
    <property type="protein sequence ID" value="KAL1611019.1"/>
    <property type="molecule type" value="Genomic_DNA"/>
</dbReference>
<evidence type="ECO:0000313" key="2">
    <source>
        <dbReference type="EMBL" id="KAL1611019.1"/>
    </source>
</evidence>
<evidence type="ECO:0000313" key="3">
    <source>
        <dbReference type="Proteomes" id="UP001521222"/>
    </source>
</evidence>
<comment type="caution">
    <text evidence="2">The sequence shown here is derived from an EMBL/GenBank/DDBJ whole genome shotgun (WGS) entry which is preliminary data.</text>
</comment>
<dbReference type="InterPro" id="IPR021109">
    <property type="entry name" value="Peptidase_aspartic_dom_sf"/>
</dbReference>
<feature type="transmembrane region" description="Helical" evidence="1">
    <location>
        <begin position="156"/>
        <end position="183"/>
    </location>
</feature>
<keyword evidence="1" id="KW-1133">Transmembrane helix</keyword>
<dbReference type="Gene3D" id="2.40.70.10">
    <property type="entry name" value="Acid Proteases"/>
    <property type="match status" value="1"/>
</dbReference>
<reference evidence="2 3" key="1">
    <citation type="submission" date="2024-02" db="EMBL/GenBank/DDBJ databases">
        <title>De novo assembly and annotation of 12 fungi associated with fruit tree decline syndrome in Ontario, Canada.</title>
        <authorList>
            <person name="Sulman M."/>
            <person name="Ellouze W."/>
            <person name="Ilyukhin E."/>
        </authorList>
    </citation>
    <scope>NUCLEOTIDE SEQUENCE [LARGE SCALE GENOMIC DNA]</scope>
    <source>
        <strain evidence="2 3">M97-236</strain>
    </source>
</reference>
<name>A0ABR3S2V8_9PLEO</name>
<gene>
    <name evidence="2" type="ORF">SLS59_000656</name>
</gene>
<keyword evidence="1" id="KW-0812">Transmembrane</keyword>
<accession>A0ABR3S2V8</accession>
<keyword evidence="1" id="KW-0472">Membrane</keyword>
<organism evidence="2 3">
    <name type="scientific">Nothophoma quercina</name>
    <dbReference type="NCBI Taxonomy" id="749835"/>
    <lineage>
        <taxon>Eukaryota</taxon>
        <taxon>Fungi</taxon>
        <taxon>Dikarya</taxon>
        <taxon>Ascomycota</taxon>
        <taxon>Pezizomycotina</taxon>
        <taxon>Dothideomycetes</taxon>
        <taxon>Pleosporomycetidae</taxon>
        <taxon>Pleosporales</taxon>
        <taxon>Pleosporineae</taxon>
        <taxon>Didymellaceae</taxon>
        <taxon>Nothophoma</taxon>
    </lineage>
</organism>
<dbReference type="Proteomes" id="UP001521222">
    <property type="component" value="Unassembled WGS sequence"/>
</dbReference>
<keyword evidence="3" id="KW-1185">Reference proteome</keyword>